<organism evidence="2 3">
    <name type="scientific">Achromobacter piechaudii ATCC 43553</name>
    <dbReference type="NCBI Taxonomy" id="742159"/>
    <lineage>
        <taxon>Bacteria</taxon>
        <taxon>Pseudomonadati</taxon>
        <taxon>Pseudomonadota</taxon>
        <taxon>Betaproteobacteria</taxon>
        <taxon>Burkholderiales</taxon>
        <taxon>Alcaligenaceae</taxon>
        <taxon>Achromobacter</taxon>
    </lineage>
</organism>
<dbReference type="PANTHER" id="PTHR43861">
    <property type="entry name" value="TRANS-ACONITATE 2-METHYLTRANSFERASE-RELATED"/>
    <property type="match status" value="1"/>
</dbReference>
<evidence type="ECO:0000313" key="3">
    <source>
        <dbReference type="Proteomes" id="UP000004510"/>
    </source>
</evidence>
<comment type="caution">
    <text evidence="2">The sequence shown here is derived from an EMBL/GenBank/DDBJ whole genome shotgun (WGS) entry which is preliminary data.</text>
</comment>
<dbReference type="Gene3D" id="3.40.50.150">
    <property type="entry name" value="Vaccinia Virus protein VP39"/>
    <property type="match status" value="1"/>
</dbReference>
<dbReference type="AlphaFoldDB" id="D4X4Y6"/>
<keyword evidence="2" id="KW-0489">Methyltransferase</keyword>
<dbReference type="GO" id="GO:0008757">
    <property type="term" value="F:S-adenosylmethionine-dependent methyltransferase activity"/>
    <property type="evidence" value="ECO:0007669"/>
    <property type="project" value="InterPro"/>
</dbReference>
<sequence>MEFTGERFIPTLPGDIRLEHLHRYEWCTTHTEGKRVLDIASGEGYGSYALSRNAKSVVGVDISAEAVNHARAKYANKTNLTFIEGNAASIPLPDHSVDIVVSFETIEHHDQHEEMMSEIRRVLTPDGLMIMSSPNKQIYSDLAGGNHNHFHVKELYFSELDALIGRYFENVRYYGQRVTATSLLMPLEREPGDSVKALTETEDGVIRATPASIEPMYYVAVASNIALPDTARTTAFFPNVTTLSTKNSGKF</sequence>
<dbReference type="InterPro" id="IPR013216">
    <property type="entry name" value="Methyltransf_11"/>
</dbReference>
<keyword evidence="2" id="KW-0808">Transferase</keyword>
<dbReference type="InterPro" id="IPR029063">
    <property type="entry name" value="SAM-dependent_MTases_sf"/>
</dbReference>
<dbReference type="CDD" id="cd02440">
    <property type="entry name" value="AdoMet_MTases"/>
    <property type="match status" value="1"/>
</dbReference>
<dbReference type="OrthoDB" id="9816564at2"/>
<dbReference type="HOGENOM" id="CLU_080680_0_0_4"/>
<feature type="domain" description="Methyltransferase type 11" evidence="1">
    <location>
        <begin position="37"/>
        <end position="130"/>
    </location>
</feature>
<dbReference type="EMBL" id="ADMS01000013">
    <property type="protein sequence ID" value="EFF78308.1"/>
    <property type="molecule type" value="Genomic_DNA"/>
</dbReference>
<dbReference type="eggNOG" id="COG2227">
    <property type="taxonomic scope" value="Bacteria"/>
</dbReference>
<dbReference type="Proteomes" id="UP000004510">
    <property type="component" value="Unassembled WGS sequence"/>
</dbReference>
<proteinExistence type="predicted"/>
<dbReference type="SUPFAM" id="SSF53335">
    <property type="entry name" value="S-adenosyl-L-methionine-dependent methyltransferases"/>
    <property type="match status" value="1"/>
</dbReference>
<dbReference type="RefSeq" id="WP_006216424.1">
    <property type="nucleotide sequence ID" value="NZ_GG770409.1"/>
</dbReference>
<evidence type="ECO:0000259" key="1">
    <source>
        <dbReference type="Pfam" id="PF08241"/>
    </source>
</evidence>
<dbReference type="GO" id="GO:0032259">
    <property type="term" value="P:methylation"/>
    <property type="evidence" value="ECO:0007669"/>
    <property type="project" value="UniProtKB-KW"/>
</dbReference>
<accession>D4X4Y6</accession>
<name>D4X4Y6_9BURK</name>
<protein>
    <submittedName>
        <fullName evidence="2">Methyltransferase domain protein</fullName>
    </submittedName>
</protein>
<evidence type="ECO:0000313" key="2">
    <source>
        <dbReference type="EMBL" id="EFF78308.1"/>
    </source>
</evidence>
<gene>
    <name evidence="2" type="ORF">HMPREF0004_0533</name>
</gene>
<dbReference type="Pfam" id="PF08241">
    <property type="entry name" value="Methyltransf_11"/>
    <property type="match status" value="1"/>
</dbReference>
<reference evidence="3" key="1">
    <citation type="submission" date="2010-03" db="EMBL/GenBank/DDBJ databases">
        <title>Complete sequence of Mobiluncus curtisii ATCC 43063.</title>
        <authorList>
            <person name="Muzny D."/>
            <person name="Qin X."/>
            <person name="Deng J."/>
            <person name="Jiang H."/>
            <person name="Liu Y."/>
            <person name="Qu J."/>
            <person name="Song X.-Z."/>
            <person name="Zhang L."/>
            <person name="Thornton R."/>
            <person name="Coyle M."/>
            <person name="Francisco L."/>
            <person name="Jackson L."/>
            <person name="Javaid M."/>
            <person name="Korchina V."/>
            <person name="Kovar C."/>
            <person name="Mata R."/>
            <person name="Mathew T."/>
            <person name="Ngo R."/>
            <person name="Nguyen L."/>
            <person name="Nguyen N."/>
            <person name="Okwuonu G."/>
            <person name="Ongeri F."/>
            <person name="Pham C."/>
            <person name="Simmons D."/>
            <person name="Wilczek-Boney K."/>
            <person name="Hale W."/>
            <person name="Jakkamsetti A."/>
            <person name="Pham P."/>
            <person name="Ruth R."/>
            <person name="San Lucas F."/>
            <person name="Warren J."/>
            <person name="Zhang J."/>
            <person name="Zhao Z."/>
            <person name="Zhou C."/>
            <person name="Zhu D."/>
            <person name="Lee S."/>
            <person name="Bess C."/>
            <person name="Blankenburg K."/>
            <person name="Forbes L."/>
            <person name="Fu Q."/>
            <person name="Gubbala S."/>
            <person name="Hirani K."/>
            <person name="Jayaseelan J.C."/>
            <person name="Lara F."/>
            <person name="Munidasa M."/>
            <person name="Palculict T."/>
            <person name="Patil S."/>
            <person name="Pu L.-L."/>
            <person name="Saada N."/>
            <person name="Tang L."/>
            <person name="Weissenberger G."/>
            <person name="Zhu Y."/>
            <person name="Hemphill L."/>
            <person name="Shang Y."/>
            <person name="Youmans B."/>
            <person name="Ayvaz T."/>
            <person name="Ross M."/>
            <person name="Santibanez J."/>
            <person name="Aqrawi P."/>
            <person name="Gross S."/>
            <person name="Joshi V."/>
            <person name="Fowler G."/>
            <person name="Nazareth L."/>
            <person name="Reid J."/>
            <person name="Worley K."/>
            <person name="Petrosino J."/>
            <person name="Highlander S."/>
            <person name="Gibbs R."/>
            <person name="Gibbs R."/>
        </authorList>
    </citation>
    <scope>NUCLEOTIDE SEQUENCE [LARGE SCALE GENOMIC DNA]</scope>
    <source>
        <strain evidence="3">ATCC 43553</strain>
    </source>
</reference>